<dbReference type="GO" id="GO:0042910">
    <property type="term" value="F:xenobiotic transmembrane transporter activity"/>
    <property type="evidence" value="ECO:0007669"/>
    <property type="project" value="TreeGrafter"/>
</dbReference>
<dbReference type="GO" id="GO:0005886">
    <property type="term" value="C:plasma membrane"/>
    <property type="evidence" value="ECO:0007669"/>
    <property type="project" value="TreeGrafter"/>
</dbReference>
<dbReference type="AlphaFoldDB" id="A0A3D8GUU8"/>
<dbReference type="SUPFAM" id="SSF82693">
    <property type="entry name" value="Multidrug efflux transporter AcrB pore domain, PN1, PN2, PC1 and PC2 subdomains"/>
    <property type="match status" value="2"/>
</dbReference>
<evidence type="ECO:0000313" key="4">
    <source>
        <dbReference type="Proteomes" id="UP000257144"/>
    </source>
</evidence>
<dbReference type="Gene3D" id="3.30.70.1430">
    <property type="entry name" value="Multidrug efflux transporter AcrB pore domain"/>
    <property type="match status" value="2"/>
</dbReference>
<dbReference type="PANTHER" id="PTHR32063:SF0">
    <property type="entry name" value="SWARMING MOTILITY PROTEIN SWRC"/>
    <property type="match status" value="1"/>
</dbReference>
<feature type="domain" description="HMA" evidence="2">
    <location>
        <begin position="643"/>
        <end position="716"/>
    </location>
</feature>
<feature type="transmembrane region" description="Helical" evidence="1">
    <location>
        <begin position="458"/>
        <end position="481"/>
    </location>
</feature>
<dbReference type="OrthoDB" id="9757876at2"/>
<dbReference type="GO" id="GO:0046872">
    <property type="term" value="F:metal ion binding"/>
    <property type="evidence" value="ECO:0007669"/>
    <property type="project" value="InterPro"/>
</dbReference>
<protein>
    <submittedName>
        <fullName evidence="3">AcrB/AcrD/AcrF family protein</fullName>
    </submittedName>
</protein>
<feature type="transmembrane region" description="Helical" evidence="1">
    <location>
        <begin position="964"/>
        <end position="991"/>
    </location>
</feature>
<dbReference type="PROSITE" id="PS50846">
    <property type="entry name" value="HMA_2"/>
    <property type="match status" value="1"/>
</dbReference>
<dbReference type="InterPro" id="IPR027463">
    <property type="entry name" value="AcrB_DN_DC_subdom"/>
</dbReference>
<keyword evidence="1" id="KW-0812">Transmembrane</keyword>
<name>A0A3D8GUU8_9BACI</name>
<dbReference type="PANTHER" id="PTHR32063">
    <property type="match status" value="1"/>
</dbReference>
<comment type="caution">
    <text evidence="3">The sequence shown here is derived from an EMBL/GenBank/DDBJ whole genome shotgun (WGS) entry which is preliminary data.</text>
</comment>
<sequence>MLMTWFTKWALRNRAAVVFSIIVSIIFGIFSYTTIPMELMPSADQPYITVSAVGNGLDAVTMDEQVTQPIEKALTGIKGKRNVVAETGNNFTQMMITFDSKTDLKEAKQQIQENISMVNLPNGVMKPYVVLLNTSQIPVVYLGLTFDKVIENKELSLVENEILPKFKNIKGVGNVMSYGGKNQQVMIKVDPAKLAAAQIPLEKMYMLLQGKNATVAVGEQTLDNQATSIVVTGKVAKLEDVKNIQLNTATKLKDVAEVTLEKDTKSITHLNGKNFIQLIVQKDSTSNAVTMGKQVEEVAKKINEDYKGTLEATVFINLADTVLNSINSMTKEVLTGAFFAALIIWLFLKSFRMTLITIVSIPLSLCITMILLSFFGVTLNILTLGGIAVSVGRLVDDSIVVVENIYRRKREKVLTPAFIVDAVKEVSAAITSSTLTTVAVFLPMLLASGGLRDLIGPFAITITCSLLASLLVSLTVVPLLSQRMMKKVKIKEHKKGAFYPKVLNWSLNNKWLPIVISGWVILGSIWLFASMPKGSVDQKDSAYLSIWLRYESGTQFKDIENGIKRMENLLSEQKDVVNYIVQVGNNAEAAQFGELQDPNQVQFMAFVKEGADSVKIVQKLRKEKGQFPGAELTANTSGLMGENKTTVSVDVIGNNEKDIQQAADEIKKTFKGIDGVQKVETNEENQKPTVTVTVNPTVANAQEISQSIRGMIQPAVIGSVEIDGRSTLVQLGALNEIKTAEDLKDLQLMTPEGPVALSSIATIKESDEPGTIFSKDGHHYLQVNAVVDAKKMVDVAGEINKQLAVWKQDNKFGDGTSAEITGSAMQSSDDLMELGKLALFSIGIVFMILLVTLKSFRASIAILLSLPLAAIGSLLGLVVSKSSIDISSGIGMLMLVGIVVTNAIVLVDRIRHNEETMTIREAIMEAGTVRLRPILMTALATVFAMVPLLFAHQSAMSFNLVGKGLAVVVIFGLLVSTFLTLIVIPTFYELFHYRKARKQRQSSGPVSVELNVT</sequence>
<organism evidence="3 4">
    <name type="scientific">Neobacillus piezotolerans</name>
    <dbReference type="NCBI Taxonomy" id="2259171"/>
    <lineage>
        <taxon>Bacteria</taxon>
        <taxon>Bacillati</taxon>
        <taxon>Bacillota</taxon>
        <taxon>Bacilli</taxon>
        <taxon>Bacillales</taxon>
        <taxon>Bacillaceae</taxon>
        <taxon>Neobacillus</taxon>
    </lineage>
</organism>
<dbReference type="Gene3D" id="3.30.70.1320">
    <property type="entry name" value="Multidrug efflux transporter AcrB pore domain like"/>
    <property type="match status" value="1"/>
</dbReference>
<evidence type="ECO:0000259" key="2">
    <source>
        <dbReference type="PROSITE" id="PS50846"/>
    </source>
</evidence>
<keyword evidence="4" id="KW-1185">Reference proteome</keyword>
<dbReference type="SUPFAM" id="SSF82866">
    <property type="entry name" value="Multidrug efflux transporter AcrB transmembrane domain"/>
    <property type="match status" value="2"/>
</dbReference>
<feature type="transmembrane region" description="Helical" evidence="1">
    <location>
        <begin position="860"/>
        <end position="880"/>
    </location>
</feature>
<feature type="transmembrane region" description="Helical" evidence="1">
    <location>
        <begin position="511"/>
        <end position="529"/>
    </location>
</feature>
<keyword evidence="1" id="KW-1133">Transmembrane helix</keyword>
<evidence type="ECO:0000313" key="3">
    <source>
        <dbReference type="EMBL" id="RDU38132.1"/>
    </source>
</evidence>
<dbReference type="EMBL" id="QNQT01000001">
    <property type="protein sequence ID" value="RDU38132.1"/>
    <property type="molecule type" value="Genomic_DNA"/>
</dbReference>
<dbReference type="InterPro" id="IPR001036">
    <property type="entry name" value="Acrflvin-R"/>
</dbReference>
<keyword evidence="1" id="KW-0472">Membrane</keyword>
<dbReference type="Gene3D" id="3.30.2090.10">
    <property type="entry name" value="Multidrug efflux transporter AcrB TolC docking domain, DN and DC subdomains"/>
    <property type="match status" value="2"/>
</dbReference>
<feature type="transmembrane region" description="Helical" evidence="1">
    <location>
        <begin position="355"/>
        <end position="375"/>
    </location>
</feature>
<gene>
    <name evidence="3" type="ORF">DRW41_00750</name>
</gene>
<dbReference type="InterPro" id="IPR006121">
    <property type="entry name" value="HMA_dom"/>
</dbReference>
<feature type="transmembrane region" description="Helical" evidence="1">
    <location>
        <begin position="834"/>
        <end position="853"/>
    </location>
</feature>
<feature type="transmembrane region" description="Helical" evidence="1">
    <location>
        <begin position="886"/>
        <end position="907"/>
    </location>
</feature>
<dbReference type="Proteomes" id="UP000257144">
    <property type="component" value="Unassembled WGS sequence"/>
</dbReference>
<feature type="transmembrane region" description="Helical" evidence="1">
    <location>
        <begin position="381"/>
        <end position="406"/>
    </location>
</feature>
<evidence type="ECO:0000256" key="1">
    <source>
        <dbReference type="SAM" id="Phobius"/>
    </source>
</evidence>
<dbReference type="Gene3D" id="1.20.1640.10">
    <property type="entry name" value="Multidrug efflux transporter AcrB transmembrane domain"/>
    <property type="match status" value="2"/>
</dbReference>
<feature type="transmembrane region" description="Helical" evidence="1">
    <location>
        <begin position="426"/>
        <end position="446"/>
    </location>
</feature>
<dbReference type="PRINTS" id="PR00702">
    <property type="entry name" value="ACRIFLAVINRP"/>
</dbReference>
<dbReference type="Pfam" id="PF00873">
    <property type="entry name" value="ACR_tran"/>
    <property type="match status" value="1"/>
</dbReference>
<proteinExistence type="predicted"/>
<feature type="transmembrane region" description="Helical" evidence="1">
    <location>
        <begin position="934"/>
        <end position="952"/>
    </location>
</feature>
<dbReference type="SUPFAM" id="SSF82714">
    <property type="entry name" value="Multidrug efflux transporter AcrB TolC docking domain, DN and DC subdomains"/>
    <property type="match status" value="2"/>
</dbReference>
<reference evidence="3 4" key="1">
    <citation type="submission" date="2018-07" db="EMBL/GenBank/DDBJ databases">
        <title>Bacillus sp. YLB-04 draft genome sequence.</title>
        <authorList>
            <person name="Yu L."/>
            <person name="Tang X."/>
        </authorList>
    </citation>
    <scope>NUCLEOTIDE SEQUENCE [LARGE SCALE GENOMIC DNA]</scope>
    <source>
        <strain evidence="3 4">YLB-04</strain>
    </source>
</reference>
<feature type="transmembrane region" description="Helical" evidence="1">
    <location>
        <begin position="333"/>
        <end position="348"/>
    </location>
</feature>
<dbReference type="Gene3D" id="3.30.70.1440">
    <property type="entry name" value="Multidrug efflux transporter AcrB pore domain"/>
    <property type="match status" value="1"/>
</dbReference>
<accession>A0A3D8GUU8</accession>